<evidence type="ECO:0000313" key="3">
    <source>
        <dbReference type="EMBL" id="PPJ53240.1"/>
    </source>
</evidence>
<sequence>MAFPYNSIVQAKPFKFFVGLEKSEFYIHPPVLSRYSKPLHALMHTPMKESKEESAWLREVDEATFARFAEFLYTGDYPAAPHSIVITSQSADLSTTVSEQNSADAEPSSVIDRDAAQPVEDHDEGTAWSSKIGRKSKKRTKTATRSQGAWEQFLNSRCELLVDWTPYTSRPNEEPCEEYTDVLLCHAKLYVLADTYDVERLRMLSLNKLHSTLCAFTLYRERTEDISRVLEYTYDHTSERDGNVDDMRVVMIEYIACKLEAFVHDPRFAELIKGSNSISFDLMRQLLARLD</sequence>
<feature type="domain" description="BTB" evidence="2">
    <location>
        <begin position="14"/>
        <end position="81"/>
    </location>
</feature>
<gene>
    <name evidence="3" type="ORF">CBER1_11888</name>
</gene>
<organism evidence="3 4">
    <name type="scientific">Cercospora berteroae</name>
    <dbReference type="NCBI Taxonomy" id="357750"/>
    <lineage>
        <taxon>Eukaryota</taxon>
        <taxon>Fungi</taxon>
        <taxon>Dikarya</taxon>
        <taxon>Ascomycota</taxon>
        <taxon>Pezizomycotina</taxon>
        <taxon>Dothideomycetes</taxon>
        <taxon>Dothideomycetidae</taxon>
        <taxon>Mycosphaerellales</taxon>
        <taxon>Mycosphaerellaceae</taxon>
        <taxon>Cercospora</taxon>
    </lineage>
</organism>
<dbReference type="STRING" id="357750.A0A2S6C0I5"/>
<dbReference type="PANTHER" id="PTHR47843">
    <property type="entry name" value="BTB DOMAIN-CONTAINING PROTEIN-RELATED"/>
    <property type="match status" value="1"/>
</dbReference>
<evidence type="ECO:0000259" key="2">
    <source>
        <dbReference type="PROSITE" id="PS50097"/>
    </source>
</evidence>
<dbReference type="InterPro" id="IPR000210">
    <property type="entry name" value="BTB/POZ_dom"/>
</dbReference>
<dbReference type="EMBL" id="PNEN01001551">
    <property type="protein sequence ID" value="PPJ53240.1"/>
    <property type="molecule type" value="Genomic_DNA"/>
</dbReference>
<reference evidence="4" key="1">
    <citation type="journal article" date="2017" name="bioRxiv">
        <title>Conservation of a gene cluster reveals novel cercosporin biosynthetic mechanisms and extends production to the genus Colletotrichum.</title>
        <authorList>
            <person name="de Jonge R."/>
            <person name="Ebert M.K."/>
            <person name="Huitt-Roehl C.R."/>
            <person name="Pal P."/>
            <person name="Suttle J.C."/>
            <person name="Spanner R.E."/>
            <person name="Neubauer J.D."/>
            <person name="Jurick W.M.II."/>
            <person name="Stott K.A."/>
            <person name="Secor G.A."/>
            <person name="Thomma B.P.H.J."/>
            <person name="Van de Peer Y."/>
            <person name="Townsend C.A."/>
            <person name="Bolton M.D."/>
        </authorList>
    </citation>
    <scope>NUCLEOTIDE SEQUENCE [LARGE SCALE GENOMIC DNA]</scope>
    <source>
        <strain evidence="4">CBS538.71</strain>
    </source>
</reference>
<feature type="compositionally biased region" description="Basic residues" evidence="1">
    <location>
        <begin position="132"/>
        <end position="141"/>
    </location>
</feature>
<dbReference type="AlphaFoldDB" id="A0A2S6C0I5"/>
<dbReference type="PROSITE" id="PS50097">
    <property type="entry name" value="BTB"/>
    <property type="match status" value="1"/>
</dbReference>
<dbReference type="Proteomes" id="UP000237631">
    <property type="component" value="Unassembled WGS sequence"/>
</dbReference>
<proteinExistence type="predicted"/>
<protein>
    <recommendedName>
        <fullName evidence="2">BTB domain-containing protein</fullName>
    </recommendedName>
</protein>
<comment type="caution">
    <text evidence="3">The sequence shown here is derived from an EMBL/GenBank/DDBJ whole genome shotgun (WGS) entry which is preliminary data.</text>
</comment>
<evidence type="ECO:0000313" key="4">
    <source>
        <dbReference type="Proteomes" id="UP000237631"/>
    </source>
</evidence>
<name>A0A2S6C0I5_9PEZI</name>
<feature type="region of interest" description="Disordered" evidence="1">
    <location>
        <begin position="95"/>
        <end position="141"/>
    </location>
</feature>
<dbReference type="OrthoDB" id="9997739at2759"/>
<dbReference type="SUPFAM" id="SSF54695">
    <property type="entry name" value="POZ domain"/>
    <property type="match status" value="1"/>
</dbReference>
<keyword evidence="4" id="KW-1185">Reference proteome</keyword>
<dbReference type="Gene3D" id="3.30.710.10">
    <property type="entry name" value="Potassium Channel Kv1.1, Chain A"/>
    <property type="match status" value="1"/>
</dbReference>
<evidence type="ECO:0000256" key="1">
    <source>
        <dbReference type="SAM" id="MobiDB-lite"/>
    </source>
</evidence>
<accession>A0A2S6C0I5</accession>
<dbReference type="InterPro" id="IPR011333">
    <property type="entry name" value="SKP1/BTB/POZ_sf"/>
</dbReference>